<evidence type="ECO:0000256" key="2">
    <source>
        <dbReference type="ARBA" id="ARBA00022679"/>
    </source>
</evidence>
<dbReference type="SUPFAM" id="SSF53613">
    <property type="entry name" value="Ribokinase-like"/>
    <property type="match status" value="1"/>
</dbReference>
<keyword evidence="8" id="KW-1185">Reference proteome</keyword>
<dbReference type="STRING" id="1838286.Verru16b_02522"/>
<dbReference type="InterPro" id="IPR002173">
    <property type="entry name" value="Carboh/pur_kinase_PfkB_CS"/>
</dbReference>
<dbReference type="InterPro" id="IPR011611">
    <property type="entry name" value="PfkB_dom"/>
</dbReference>
<dbReference type="InterPro" id="IPR029056">
    <property type="entry name" value="Ribokinase-like"/>
</dbReference>
<dbReference type="KEGG" id="obg:Verru16b_02522"/>
<name>A0A1D8AX17_9BACT</name>
<keyword evidence="5" id="KW-0067">ATP-binding</keyword>
<comment type="similarity">
    <text evidence="1">Belongs to the carbohydrate kinase PfkB family.</text>
</comment>
<evidence type="ECO:0000313" key="7">
    <source>
        <dbReference type="EMBL" id="AOS45441.1"/>
    </source>
</evidence>
<evidence type="ECO:0000313" key="8">
    <source>
        <dbReference type="Proteomes" id="UP000095228"/>
    </source>
</evidence>
<keyword evidence="2 7" id="KW-0808">Transferase</keyword>
<dbReference type="RefSeq" id="WP_069962590.1">
    <property type="nucleotide sequence ID" value="NZ_CP016094.1"/>
</dbReference>
<dbReference type="GO" id="GO:0008673">
    <property type="term" value="F:2-dehydro-3-deoxygluconokinase activity"/>
    <property type="evidence" value="ECO:0007669"/>
    <property type="project" value="UniProtKB-EC"/>
</dbReference>
<dbReference type="PANTHER" id="PTHR43085">
    <property type="entry name" value="HEXOKINASE FAMILY MEMBER"/>
    <property type="match status" value="1"/>
</dbReference>
<sequence length="299" mass="31722">MPDSRPLVACFGEILWDFLPRGAFPGGAPFNVAYHLHRLGLHAHLISAVGQDLLGDDLLRRLRAWGLETDGVTRHLGLPTGHVQAVLDATGSATYEITQEVAWDQIMPGEDSIRAAHGARALVFGSLAQRSPANRAALNRLLAVLPADAWRVLDVNLRHPHDDLTLVRELARKCTLLKLNAGEAARLTDDTPLPGREEAHARALAVSCGNPLVCVTAGEHGAGLLAHGAWHWVAARPTTVRDTVGAGDAFTAGLLAGLLRHDESPAVALERACRLGEFVAARDGATPAYATDAQGLPVG</sequence>
<evidence type="ECO:0000256" key="5">
    <source>
        <dbReference type="ARBA" id="ARBA00022840"/>
    </source>
</evidence>
<organism evidence="7 8">
    <name type="scientific">Lacunisphaera limnophila</name>
    <dbReference type="NCBI Taxonomy" id="1838286"/>
    <lineage>
        <taxon>Bacteria</taxon>
        <taxon>Pseudomonadati</taxon>
        <taxon>Verrucomicrobiota</taxon>
        <taxon>Opitutia</taxon>
        <taxon>Opitutales</taxon>
        <taxon>Opitutaceae</taxon>
        <taxon>Lacunisphaera</taxon>
    </lineage>
</organism>
<dbReference type="AlphaFoldDB" id="A0A1D8AX17"/>
<dbReference type="InterPro" id="IPR050306">
    <property type="entry name" value="PfkB_Carbo_kinase"/>
</dbReference>
<dbReference type="GO" id="GO:0005524">
    <property type="term" value="F:ATP binding"/>
    <property type="evidence" value="ECO:0007669"/>
    <property type="project" value="UniProtKB-KW"/>
</dbReference>
<dbReference type="EMBL" id="CP016094">
    <property type="protein sequence ID" value="AOS45441.1"/>
    <property type="molecule type" value="Genomic_DNA"/>
</dbReference>
<reference evidence="7 8" key="1">
    <citation type="submission" date="2016-06" db="EMBL/GenBank/DDBJ databases">
        <title>Three novel species with peptidoglycan cell walls form the new genus Lacunisphaera gen. nov. in the family Opitutaceae of the verrucomicrobial subdivision 4.</title>
        <authorList>
            <person name="Rast P."/>
            <person name="Gloeckner I."/>
            <person name="Jogler M."/>
            <person name="Boedeker C."/>
            <person name="Jeske O."/>
            <person name="Wiegand S."/>
            <person name="Reinhardt R."/>
            <person name="Schumann P."/>
            <person name="Rohde M."/>
            <person name="Spring S."/>
            <person name="Gloeckner F.O."/>
            <person name="Jogler C."/>
        </authorList>
    </citation>
    <scope>NUCLEOTIDE SEQUENCE [LARGE SCALE GENOMIC DNA]</scope>
    <source>
        <strain evidence="7 8">IG16b</strain>
    </source>
</reference>
<dbReference type="PROSITE" id="PS00584">
    <property type="entry name" value="PFKB_KINASES_2"/>
    <property type="match status" value="1"/>
</dbReference>
<dbReference type="Proteomes" id="UP000095228">
    <property type="component" value="Chromosome"/>
</dbReference>
<protein>
    <submittedName>
        <fullName evidence="7">2-dehydro-3-deoxygluconokinase</fullName>
        <ecNumber evidence="7">2.7.1.45</ecNumber>
    </submittedName>
</protein>
<keyword evidence="4 7" id="KW-0418">Kinase</keyword>
<dbReference type="Gene3D" id="3.40.1190.20">
    <property type="match status" value="1"/>
</dbReference>
<dbReference type="OrthoDB" id="9813569at2"/>
<evidence type="ECO:0000256" key="3">
    <source>
        <dbReference type="ARBA" id="ARBA00022741"/>
    </source>
</evidence>
<keyword evidence="3" id="KW-0547">Nucleotide-binding</keyword>
<evidence type="ECO:0000256" key="1">
    <source>
        <dbReference type="ARBA" id="ARBA00010688"/>
    </source>
</evidence>
<gene>
    <name evidence="7" type="primary">kdgK_2</name>
    <name evidence="7" type="ORF">Verru16b_02522</name>
</gene>
<dbReference type="PROSITE" id="PS00583">
    <property type="entry name" value="PFKB_KINASES_1"/>
    <property type="match status" value="1"/>
</dbReference>
<dbReference type="Pfam" id="PF00294">
    <property type="entry name" value="PfkB"/>
    <property type="match status" value="1"/>
</dbReference>
<dbReference type="EC" id="2.7.1.45" evidence="7"/>
<feature type="domain" description="Carbohydrate kinase PfkB" evidence="6">
    <location>
        <begin position="24"/>
        <end position="287"/>
    </location>
</feature>
<dbReference type="PANTHER" id="PTHR43085:SF1">
    <property type="entry name" value="PSEUDOURIDINE KINASE-RELATED"/>
    <property type="match status" value="1"/>
</dbReference>
<evidence type="ECO:0000259" key="6">
    <source>
        <dbReference type="Pfam" id="PF00294"/>
    </source>
</evidence>
<proteinExistence type="inferred from homology"/>
<accession>A0A1D8AX17</accession>
<evidence type="ECO:0000256" key="4">
    <source>
        <dbReference type="ARBA" id="ARBA00022777"/>
    </source>
</evidence>